<name>A0A7X2XGT0_9FIRM</name>
<sequence>MKDFLIVYSSKTGNTEKVAKKFYEVAGERCDLAAVKQVPAVDDYKVIFAGYWVDKGEPDKDMQEFLQTLDNKKVVLFQTLGAEAYSEHGISSLANAGRYLSTGCKVVGTLSIRGAIDPKLIETMMKMPEGHPHAPTEESKKRWKDASTHPDEADLQAAGEYIQKFITFYDRFYK</sequence>
<comment type="caution">
    <text evidence="3">The sequence shown here is derived from an EMBL/GenBank/DDBJ whole genome shotgun (WGS) entry which is preliminary data.</text>
</comment>
<dbReference type="Gene3D" id="3.40.50.360">
    <property type="match status" value="1"/>
</dbReference>
<dbReference type="Proteomes" id="UP000484547">
    <property type="component" value="Unassembled WGS sequence"/>
</dbReference>
<protein>
    <submittedName>
        <fullName evidence="3">Flavodoxin</fullName>
    </submittedName>
</protein>
<organism evidence="3 6">
    <name type="scientific">Phascolarctobacterium faecium</name>
    <dbReference type="NCBI Taxonomy" id="33025"/>
    <lineage>
        <taxon>Bacteria</taxon>
        <taxon>Bacillati</taxon>
        <taxon>Bacillota</taxon>
        <taxon>Negativicutes</taxon>
        <taxon>Acidaminococcales</taxon>
        <taxon>Acidaminococcaceae</taxon>
        <taxon>Phascolarctobacterium</taxon>
    </lineage>
</organism>
<dbReference type="InterPro" id="IPR052200">
    <property type="entry name" value="Protoporphyrinogen_IX_DH"/>
</dbReference>
<evidence type="ECO:0000313" key="4">
    <source>
        <dbReference type="EMBL" id="MTU04436.1"/>
    </source>
</evidence>
<dbReference type="PANTHER" id="PTHR38030:SF2">
    <property type="entry name" value="PROTOPORPHYRINOGEN IX DEHYDROGENASE [QUINONE]"/>
    <property type="match status" value="1"/>
</dbReference>
<dbReference type="InterPro" id="IPR008254">
    <property type="entry name" value="Flavodoxin/NO_synth"/>
</dbReference>
<dbReference type="GO" id="GO:0070819">
    <property type="term" value="F:menaquinone-dependent protoporphyrinogen oxidase activity"/>
    <property type="evidence" value="ECO:0007669"/>
    <property type="project" value="TreeGrafter"/>
</dbReference>
<dbReference type="Proteomes" id="UP000443070">
    <property type="component" value="Unassembled WGS sequence"/>
</dbReference>
<evidence type="ECO:0000259" key="2">
    <source>
        <dbReference type="Pfam" id="PF12641"/>
    </source>
</evidence>
<dbReference type="GO" id="GO:0016651">
    <property type="term" value="F:oxidoreductase activity, acting on NAD(P)H"/>
    <property type="evidence" value="ECO:0007669"/>
    <property type="project" value="UniProtKB-ARBA"/>
</dbReference>
<dbReference type="EMBL" id="WNBW01000006">
    <property type="protein sequence ID" value="MTU04436.1"/>
    <property type="molecule type" value="Genomic_DNA"/>
</dbReference>
<dbReference type="GO" id="GO:0006783">
    <property type="term" value="P:heme biosynthetic process"/>
    <property type="evidence" value="ECO:0007669"/>
    <property type="project" value="TreeGrafter"/>
</dbReference>
<dbReference type="RefSeq" id="WP_155164156.1">
    <property type="nucleotide sequence ID" value="NZ_CAUEMD010000114.1"/>
</dbReference>
<dbReference type="InterPro" id="IPR029039">
    <property type="entry name" value="Flavoprotein-like_sf"/>
</dbReference>
<feature type="domain" description="Flavodoxin-like" evidence="2">
    <location>
        <begin position="5"/>
        <end position="162"/>
    </location>
</feature>
<evidence type="ECO:0000313" key="6">
    <source>
        <dbReference type="Proteomes" id="UP000484547"/>
    </source>
</evidence>
<evidence type="ECO:0000256" key="1">
    <source>
        <dbReference type="SAM" id="MobiDB-lite"/>
    </source>
</evidence>
<dbReference type="AlphaFoldDB" id="A0A7X2XGT0"/>
<keyword evidence="5" id="KW-1185">Reference proteome</keyword>
<dbReference type="Pfam" id="PF12641">
    <property type="entry name" value="Flavodoxin_3"/>
    <property type="match status" value="1"/>
</dbReference>
<reference evidence="5 6" key="1">
    <citation type="journal article" date="2019" name="Nat. Med.">
        <title>A library of human gut bacterial isolates paired with longitudinal multiomics data enables mechanistic microbiome research.</title>
        <authorList>
            <person name="Poyet M."/>
            <person name="Groussin M."/>
            <person name="Gibbons S.M."/>
            <person name="Avila-Pacheco J."/>
            <person name="Jiang X."/>
            <person name="Kearney S.M."/>
            <person name="Perrotta A.R."/>
            <person name="Berdy B."/>
            <person name="Zhao S."/>
            <person name="Lieberman T.D."/>
            <person name="Swanson P.K."/>
            <person name="Smith M."/>
            <person name="Roesemann S."/>
            <person name="Alexander J.E."/>
            <person name="Rich S.A."/>
            <person name="Livny J."/>
            <person name="Vlamakis H."/>
            <person name="Clish C."/>
            <person name="Bullock K."/>
            <person name="Deik A."/>
            <person name="Scott J."/>
            <person name="Pierce K.A."/>
            <person name="Xavier R.J."/>
            <person name="Alm E.J."/>
        </authorList>
    </citation>
    <scope>NUCLEOTIDE SEQUENCE [LARGE SCALE GENOMIC DNA]</scope>
    <source>
        <strain evidence="3 6">BIOML-A13</strain>
        <strain evidence="4 5">BIOML-A3</strain>
    </source>
</reference>
<evidence type="ECO:0000313" key="3">
    <source>
        <dbReference type="EMBL" id="MTT76372.1"/>
    </source>
</evidence>
<accession>A0A7X2XGT0</accession>
<feature type="region of interest" description="Disordered" evidence="1">
    <location>
        <begin position="128"/>
        <end position="148"/>
    </location>
</feature>
<gene>
    <name evidence="3" type="ORF">GMD11_08855</name>
    <name evidence="4" type="ORF">GMD18_08510</name>
</gene>
<dbReference type="PANTHER" id="PTHR38030">
    <property type="entry name" value="PROTOPORPHYRINOGEN IX DEHYDROGENASE [MENAQUINONE]"/>
    <property type="match status" value="1"/>
</dbReference>
<proteinExistence type="predicted"/>
<dbReference type="EMBL" id="WNBM01000006">
    <property type="protein sequence ID" value="MTT76372.1"/>
    <property type="molecule type" value="Genomic_DNA"/>
</dbReference>
<dbReference type="GO" id="GO:0010181">
    <property type="term" value="F:FMN binding"/>
    <property type="evidence" value="ECO:0007669"/>
    <property type="project" value="InterPro"/>
</dbReference>
<dbReference type="OrthoDB" id="307208at2"/>
<evidence type="ECO:0000313" key="5">
    <source>
        <dbReference type="Proteomes" id="UP000443070"/>
    </source>
</evidence>
<dbReference type="SUPFAM" id="SSF52218">
    <property type="entry name" value="Flavoproteins"/>
    <property type="match status" value="1"/>
</dbReference>